<evidence type="ECO:0000256" key="2">
    <source>
        <dbReference type="SAM" id="MobiDB-lite"/>
    </source>
</evidence>
<keyword evidence="4" id="KW-1185">Reference proteome</keyword>
<name>A0A2M9CRH3_9CELL</name>
<dbReference type="GO" id="GO:0016020">
    <property type="term" value="C:membrane"/>
    <property type="evidence" value="ECO:0007669"/>
    <property type="project" value="InterPro"/>
</dbReference>
<evidence type="ECO:0000256" key="1">
    <source>
        <dbReference type="SAM" id="Coils"/>
    </source>
</evidence>
<evidence type="ECO:0000313" key="4">
    <source>
        <dbReference type="Proteomes" id="UP000231693"/>
    </source>
</evidence>
<sequence length="343" mass="34741">MIDFRYHIVSLISVFLALAVGIILGAGPLKGPIGDQLTGQVEQLRDERNQLRDELDTANGQLDDANAYVVAAGPALVDGSLEGRTVAVVGLGDLDDERYAPIAKQLDAAGATVSARVDTTETWVSQDDESFRKVVADGIADTLGSGADDSSATALSQALVIALTGADELDPTQRSADASSLQDVLVRGDLVSVVDEPTAPADVVLFVAPPAPAPEPEADADAAPTETDAPAETDDYPIDIELELPVAAAAAADSVVVAGPTLTSGDLVSRVRDDERTATTVSTVSGVGETAGQINVPLALAAGGAGEVGHYGFDDGATAVIPPAVEPDAGAEVPEGTPTEGEG</sequence>
<protein>
    <submittedName>
        <fullName evidence="3">Copper transport outer membrane protein MctB</fullName>
    </submittedName>
</protein>
<keyword evidence="1" id="KW-0175">Coiled coil</keyword>
<feature type="region of interest" description="Disordered" evidence="2">
    <location>
        <begin position="209"/>
        <end position="232"/>
    </location>
</feature>
<reference evidence="3 4" key="1">
    <citation type="submission" date="2017-11" db="EMBL/GenBank/DDBJ databases">
        <title>Genomic Encyclopedia of Archaeal and Bacterial Type Strains, Phase II (KMG-II): From Individual Species to Whole Genera.</title>
        <authorList>
            <person name="Goeker M."/>
        </authorList>
    </citation>
    <scope>NUCLEOTIDE SEQUENCE [LARGE SCALE GENOMIC DNA]</scope>
    <source>
        <strain evidence="3 4">DSM 25478</strain>
    </source>
</reference>
<dbReference type="GO" id="GO:0055070">
    <property type="term" value="P:copper ion homeostasis"/>
    <property type="evidence" value="ECO:0007669"/>
    <property type="project" value="InterPro"/>
</dbReference>
<feature type="region of interest" description="Disordered" evidence="2">
    <location>
        <begin position="322"/>
        <end position="343"/>
    </location>
</feature>
<gene>
    <name evidence="3" type="ORF">CLV28_1932</name>
</gene>
<accession>A0A2M9CRH3</accession>
<dbReference type="RefSeq" id="WP_100423034.1">
    <property type="nucleotide sequence ID" value="NZ_BOOX01000014.1"/>
</dbReference>
<dbReference type="InterPro" id="IPR021522">
    <property type="entry name" value="MctB"/>
</dbReference>
<dbReference type="Pfam" id="PF11382">
    <property type="entry name" value="MctB"/>
    <property type="match status" value="1"/>
</dbReference>
<dbReference type="Proteomes" id="UP000231693">
    <property type="component" value="Unassembled WGS sequence"/>
</dbReference>
<dbReference type="EMBL" id="PGFE01000002">
    <property type="protein sequence ID" value="PJJ74435.1"/>
    <property type="molecule type" value="Genomic_DNA"/>
</dbReference>
<feature type="coiled-coil region" evidence="1">
    <location>
        <begin position="34"/>
        <end position="68"/>
    </location>
</feature>
<comment type="caution">
    <text evidence="3">The sequence shown here is derived from an EMBL/GenBank/DDBJ whole genome shotgun (WGS) entry which is preliminary data.</text>
</comment>
<dbReference type="AlphaFoldDB" id="A0A2M9CRH3"/>
<feature type="compositionally biased region" description="Low complexity" evidence="2">
    <location>
        <begin position="334"/>
        <end position="343"/>
    </location>
</feature>
<dbReference type="OrthoDB" id="4350157at2"/>
<organism evidence="3 4">
    <name type="scientific">Sediminihabitans luteus</name>
    <dbReference type="NCBI Taxonomy" id="1138585"/>
    <lineage>
        <taxon>Bacteria</taxon>
        <taxon>Bacillati</taxon>
        <taxon>Actinomycetota</taxon>
        <taxon>Actinomycetes</taxon>
        <taxon>Micrococcales</taxon>
        <taxon>Cellulomonadaceae</taxon>
        <taxon>Sediminihabitans</taxon>
    </lineage>
</organism>
<evidence type="ECO:0000313" key="3">
    <source>
        <dbReference type="EMBL" id="PJJ74435.1"/>
    </source>
</evidence>
<proteinExistence type="predicted"/>